<dbReference type="AlphaFoldDB" id="A0A1H6Z2C9"/>
<evidence type="ECO:0000256" key="6">
    <source>
        <dbReference type="SAM" id="MobiDB-lite"/>
    </source>
</evidence>
<keyword evidence="4" id="KW-1133">Transmembrane helix</keyword>
<dbReference type="Proteomes" id="UP000198866">
    <property type="component" value="Unassembled WGS sequence"/>
</dbReference>
<gene>
    <name evidence="7" type="ORF">SAMN05192539_10112</name>
</gene>
<organism evidence="7 8">
    <name type="scientific">Paraburkholderia diazotrophica</name>
    <dbReference type="NCBI Taxonomy" id="667676"/>
    <lineage>
        <taxon>Bacteria</taxon>
        <taxon>Pseudomonadati</taxon>
        <taxon>Pseudomonadota</taxon>
        <taxon>Betaproteobacteria</taxon>
        <taxon>Burkholderiales</taxon>
        <taxon>Burkholderiaceae</taxon>
        <taxon>Paraburkholderia</taxon>
    </lineage>
</organism>
<evidence type="ECO:0000256" key="2">
    <source>
        <dbReference type="ARBA" id="ARBA00008854"/>
    </source>
</evidence>
<accession>A0A1H6Z2C9</accession>
<keyword evidence="5" id="KW-0472">Membrane</keyword>
<keyword evidence="8" id="KW-1185">Reference proteome</keyword>
<feature type="region of interest" description="Disordered" evidence="6">
    <location>
        <begin position="241"/>
        <end position="261"/>
    </location>
</feature>
<dbReference type="PANTHER" id="PTHR34478">
    <property type="entry name" value="PROTEIN LEMA"/>
    <property type="match status" value="1"/>
</dbReference>
<sequence length="270" mass="29560">MDVGGKLILVNDCRHRVLALWHDARIEDDRRPIDVDQALQAMHAYADHHRNGVKAATTTMKSTSIISLLLGLLLLASCGINPSMTSDREVKAAYSDVLDQYGERLDLAADASTLARKYLPAGSLALAQVDDSREAVAALHASPEFVDTPASFDRFDIAQRQLTEAISQLMVACEGVRRLNNEPKFRALQSRLASSAGRIALARDRYDDAARRYNASLHHFSSGLPSGVPFDLADAIHAGRDKPTFPVKDSSPVHRHPRTDFGALRGSLRV</sequence>
<evidence type="ECO:0000256" key="1">
    <source>
        <dbReference type="ARBA" id="ARBA00004167"/>
    </source>
</evidence>
<dbReference type="EMBL" id="FNYE01000011">
    <property type="protein sequence ID" value="SEJ43782.1"/>
    <property type="molecule type" value="Genomic_DNA"/>
</dbReference>
<evidence type="ECO:0000256" key="5">
    <source>
        <dbReference type="ARBA" id="ARBA00023136"/>
    </source>
</evidence>
<comment type="similarity">
    <text evidence="2">Belongs to the LemA family.</text>
</comment>
<dbReference type="PANTHER" id="PTHR34478:SF2">
    <property type="entry name" value="MEMBRANE PROTEIN"/>
    <property type="match status" value="1"/>
</dbReference>
<evidence type="ECO:0000313" key="8">
    <source>
        <dbReference type="Proteomes" id="UP000198866"/>
    </source>
</evidence>
<dbReference type="Gene3D" id="1.20.1440.20">
    <property type="entry name" value="LemA-like domain"/>
    <property type="match status" value="1"/>
</dbReference>
<dbReference type="GO" id="GO:0016020">
    <property type="term" value="C:membrane"/>
    <property type="evidence" value="ECO:0007669"/>
    <property type="project" value="UniProtKB-SubCell"/>
</dbReference>
<dbReference type="InterPro" id="IPR023353">
    <property type="entry name" value="LemA-like_dom_sf"/>
</dbReference>
<evidence type="ECO:0000256" key="3">
    <source>
        <dbReference type="ARBA" id="ARBA00022692"/>
    </source>
</evidence>
<evidence type="ECO:0000313" key="7">
    <source>
        <dbReference type="EMBL" id="SEJ43782.1"/>
    </source>
</evidence>
<dbReference type="Pfam" id="PF04011">
    <property type="entry name" value="LemA"/>
    <property type="match status" value="1"/>
</dbReference>
<dbReference type="STRING" id="667676.SAMN05192539_10112"/>
<reference evidence="8" key="1">
    <citation type="submission" date="2016-10" db="EMBL/GenBank/DDBJ databases">
        <authorList>
            <person name="Varghese N."/>
            <person name="Submissions S."/>
        </authorList>
    </citation>
    <scope>NUCLEOTIDE SEQUENCE [LARGE SCALE GENOMIC DNA]</scope>
    <source>
        <strain evidence="8">LMG 26031</strain>
    </source>
</reference>
<comment type="subcellular location">
    <subcellularLocation>
        <location evidence="1">Membrane</location>
        <topology evidence="1">Single-pass membrane protein</topology>
    </subcellularLocation>
</comment>
<dbReference type="SUPFAM" id="SSF140478">
    <property type="entry name" value="LemA-like"/>
    <property type="match status" value="1"/>
</dbReference>
<dbReference type="InterPro" id="IPR007156">
    <property type="entry name" value="MamQ_LemA"/>
</dbReference>
<evidence type="ECO:0000256" key="4">
    <source>
        <dbReference type="ARBA" id="ARBA00022989"/>
    </source>
</evidence>
<keyword evidence="3" id="KW-0812">Transmembrane</keyword>
<protein>
    <submittedName>
        <fullName evidence="7">LemA protein</fullName>
    </submittedName>
</protein>
<proteinExistence type="inferred from homology"/>
<name>A0A1H6Z2C9_9BURK</name>